<dbReference type="EMBL" id="HACG01014837">
    <property type="protein sequence ID" value="CEK61702.1"/>
    <property type="molecule type" value="Transcribed_RNA"/>
</dbReference>
<name>A0A0B6YZZ2_9EUPU</name>
<feature type="non-terminal residue" evidence="1">
    <location>
        <position position="113"/>
    </location>
</feature>
<feature type="non-terminal residue" evidence="1">
    <location>
        <position position="1"/>
    </location>
</feature>
<dbReference type="PANTHER" id="PTHR12112:SF39">
    <property type="entry name" value="EG:152A3.5 PROTEIN (FBGN0003116_PN PROTEIN)"/>
    <property type="match status" value="1"/>
</dbReference>
<dbReference type="InterPro" id="IPR038763">
    <property type="entry name" value="DHH_sf"/>
</dbReference>
<reference evidence="1" key="1">
    <citation type="submission" date="2014-12" db="EMBL/GenBank/DDBJ databases">
        <title>Insight into the proteome of Arion vulgaris.</title>
        <authorList>
            <person name="Aradska J."/>
            <person name="Bulat T."/>
            <person name="Smidak R."/>
            <person name="Sarate P."/>
            <person name="Gangsoo J."/>
            <person name="Sialana F."/>
            <person name="Bilban M."/>
            <person name="Lubec G."/>
        </authorList>
    </citation>
    <scope>NUCLEOTIDE SEQUENCE</scope>
    <source>
        <tissue evidence="1">Skin</tissue>
    </source>
</reference>
<accession>A0A0B6YZZ2</accession>
<proteinExistence type="predicted"/>
<organism evidence="1">
    <name type="scientific">Arion vulgaris</name>
    <dbReference type="NCBI Taxonomy" id="1028688"/>
    <lineage>
        <taxon>Eukaryota</taxon>
        <taxon>Metazoa</taxon>
        <taxon>Spiralia</taxon>
        <taxon>Lophotrochozoa</taxon>
        <taxon>Mollusca</taxon>
        <taxon>Gastropoda</taxon>
        <taxon>Heterobranchia</taxon>
        <taxon>Euthyneura</taxon>
        <taxon>Panpulmonata</taxon>
        <taxon>Eupulmonata</taxon>
        <taxon>Stylommatophora</taxon>
        <taxon>Helicina</taxon>
        <taxon>Arionoidea</taxon>
        <taxon>Arionidae</taxon>
        <taxon>Arion</taxon>
    </lineage>
</organism>
<dbReference type="SUPFAM" id="SSF64182">
    <property type="entry name" value="DHH phosphoesterases"/>
    <property type="match status" value="1"/>
</dbReference>
<evidence type="ECO:0000313" key="1">
    <source>
        <dbReference type="EMBL" id="CEK61702.1"/>
    </source>
</evidence>
<sequence length="113" mass="13058">ISAITYAYFLHQTSSPEIFHLPVLCIPRDQFRLRLEIVYFLNKHSIVADDLVFISDLDLPALTQREDITLMVTLVDHHDLAMAEECLENFVVEVLDHRPQNGVLPESWNAQIE</sequence>
<dbReference type="Gene3D" id="3.90.1640.10">
    <property type="entry name" value="inorganic pyrophosphatase (n-terminal core)"/>
    <property type="match status" value="1"/>
</dbReference>
<gene>
    <name evidence="1" type="primary">ORF42987</name>
</gene>
<protein>
    <recommendedName>
        <fullName evidence="2">DDH domain-containing protein</fullName>
    </recommendedName>
</protein>
<evidence type="ECO:0008006" key="2">
    <source>
        <dbReference type="Google" id="ProtNLM"/>
    </source>
</evidence>
<dbReference type="AlphaFoldDB" id="A0A0B6YZZ2"/>
<dbReference type="PANTHER" id="PTHR12112">
    <property type="entry name" value="BNIP - RELATED"/>
    <property type="match status" value="1"/>
</dbReference>
<dbReference type="GO" id="GO:0004309">
    <property type="term" value="F:exopolyphosphatase activity"/>
    <property type="evidence" value="ECO:0007669"/>
    <property type="project" value="TreeGrafter"/>
</dbReference>
<dbReference type="GO" id="GO:0005737">
    <property type="term" value="C:cytoplasm"/>
    <property type="evidence" value="ECO:0007669"/>
    <property type="project" value="TreeGrafter"/>
</dbReference>